<reference evidence="1 2" key="1">
    <citation type="journal article" date="2015" name="Genome Announc.">
        <title>Expanding the biotechnology potential of lactobacilli through comparative genomics of 213 strains and associated genera.</title>
        <authorList>
            <person name="Sun Z."/>
            <person name="Harris H.M."/>
            <person name="McCann A."/>
            <person name="Guo C."/>
            <person name="Argimon S."/>
            <person name="Zhang W."/>
            <person name="Yang X."/>
            <person name="Jeffery I.B."/>
            <person name="Cooney J.C."/>
            <person name="Kagawa T.F."/>
            <person name="Liu W."/>
            <person name="Song Y."/>
            <person name="Salvetti E."/>
            <person name="Wrobel A."/>
            <person name="Rasinkangas P."/>
            <person name="Parkhill J."/>
            <person name="Rea M.C."/>
            <person name="O'Sullivan O."/>
            <person name="Ritari J."/>
            <person name="Douillard F.P."/>
            <person name="Paul Ross R."/>
            <person name="Yang R."/>
            <person name="Briner A.E."/>
            <person name="Felis G.E."/>
            <person name="de Vos W.M."/>
            <person name="Barrangou R."/>
            <person name="Klaenhammer T.R."/>
            <person name="Caufield P.W."/>
            <person name="Cui Y."/>
            <person name="Zhang H."/>
            <person name="O'Toole P.W."/>
        </authorList>
    </citation>
    <scope>NUCLEOTIDE SEQUENCE [LARGE SCALE GENOMIC DNA]</scope>
    <source>
        <strain evidence="1 2">DSM 16991</strain>
    </source>
</reference>
<dbReference type="GeneID" id="78511268"/>
<dbReference type="PATRIC" id="fig|1122147.4.peg.1761"/>
<dbReference type="OrthoDB" id="2299125at2"/>
<comment type="caution">
    <text evidence="1">The sequence shown here is derived from an EMBL/GenBank/DDBJ whole genome shotgun (WGS) entry which is preliminary data.</text>
</comment>
<protein>
    <submittedName>
        <fullName evidence="1">Uncharacterized protein</fullName>
    </submittedName>
</protein>
<organism evidence="1 2">
    <name type="scientific">Schleiferilactobacillus harbinensis DSM 16991</name>
    <dbReference type="NCBI Taxonomy" id="1122147"/>
    <lineage>
        <taxon>Bacteria</taxon>
        <taxon>Bacillati</taxon>
        <taxon>Bacillota</taxon>
        <taxon>Bacilli</taxon>
        <taxon>Lactobacillales</taxon>
        <taxon>Lactobacillaceae</taxon>
        <taxon>Schleiferilactobacillus</taxon>
    </lineage>
</organism>
<dbReference type="RefSeq" id="WP_027829269.1">
    <property type="nucleotide sequence ID" value="NZ_AUEH01000049.1"/>
</dbReference>
<dbReference type="EMBL" id="AZFW01000029">
    <property type="protein sequence ID" value="KRM28694.1"/>
    <property type="molecule type" value="Genomic_DNA"/>
</dbReference>
<evidence type="ECO:0000313" key="2">
    <source>
        <dbReference type="Proteomes" id="UP000050949"/>
    </source>
</evidence>
<evidence type="ECO:0000313" key="1">
    <source>
        <dbReference type="EMBL" id="KRM28694.1"/>
    </source>
</evidence>
<proteinExistence type="predicted"/>
<gene>
    <name evidence="1" type="ORF">FC91_GL001702</name>
</gene>
<dbReference type="AlphaFoldDB" id="A0A0R1XNQ7"/>
<dbReference type="Proteomes" id="UP000050949">
    <property type="component" value="Unassembled WGS sequence"/>
</dbReference>
<accession>A0A0R1XNQ7</accession>
<name>A0A0R1XNQ7_9LACO</name>
<sequence>MIHFTTPQYAAFTALSEGGQRLCGLILAYQNNEHEFTLPQNWLWPQLGLDPQHQSGVEITQQLRTWSQELRPLFPHFTMRVGDNDIPSGDTVVTITY</sequence>
<dbReference type="eggNOG" id="ENOG5032PKE">
    <property type="taxonomic scope" value="Bacteria"/>
</dbReference>